<keyword evidence="3" id="KW-0175">Coiled coil</keyword>
<dbReference type="PANTHER" id="PTHR33449:SF1">
    <property type="entry name" value="NUCLEOID-ASSOCIATED PROTEIN YBAB"/>
    <property type="match status" value="1"/>
</dbReference>
<comment type="function">
    <text evidence="2">Binds to DNA and alters its conformation. May be involved in regulation of gene expression, nucleoid organization and DNA protection.</text>
</comment>
<evidence type="ECO:0000256" key="3">
    <source>
        <dbReference type="SAM" id="Coils"/>
    </source>
</evidence>
<keyword evidence="5" id="KW-1185">Reference proteome</keyword>
<dbReference type="Pfam" id="PF02575">
    <property type="entry name" value="YbaB_DNA_bd"/>
    <property type="match status" value="1"/>
</dbReference>
<proteinExistence type="inferred from homology"/>
<sequence>MTDFLGMMKKAKELQSKMQDMQAEVATIEVEGASGAGLVKVTMTAKGDLKAIAIDPSLLKADEGEILEDLIIAAHADARAKAERTMAEKMQALTGGLGLPPGLKLPF</sequence>
<keyword evidence="1 2" id="KW-0238">DNA-binding</keyword>
<evidence type="ECO:0000313" key="5">
    <source>
        <dbReference type="Proteomes" id="UP000553963"/>
    </source>
</evidence>
<dbReference type="PANTHER" id="PTHR33449">
    <property type="entry name" value="NUCLEOID-ASSOCIATED PROTEIN YBAB"/>
    <property type="match status" value="1"/>
</dbReference>
<comment type="subcellular location">
    <subcellularLocation>
        <location evidence="2">Cytoplasm</location>
        <location evidence="2">Nucleoid</location>
    </subcellularLocation>
</comment>
<dbReference type="Proteomes" id="UP000553963">
    <property type="component" value="Unassembled WGS sequence"/>
</dbReference>
<accession>A0A840AV58</accession>
<evidence type="ECO:0000256" key="2">
    <source>
        <dbReference type="HAMAP-Rule" id="MF_00274"/>
    </source>
</evidence>
<evidence type="ECO:0000313" key="4">
    <source>
        <dbReference type="EMBL" id="MBB3932681.1"/>
    </source>
</evidence>
<dbReference type="AlphaFoldDB" id="A0A840AV58"/>
<dbReference type="InterPro" id="IPR004401">
    <property type="entry name" value="YbaB/EbfC"/>
</dbReference>
<reference evidence="4 5" key="1">
    <citation type="submission" date="2020-08" db="EMBL/GenBank/DDBJ databases">
        <title>Genomic Encyclopedia of Type Strains, Phase IV (KMG-IV): sequencing the most valuable type-strain genomes for metagenomic binning, comparative biology and taxonomic classification.</title>
        <authorList>
            <person name="Goeker M."/>
        </authorList>
    </citation>
    <scope>NUCLEOTIDE SEQUENCE [LARGE SCALE GENOMIC DNA]</scope>
    <source>
        <strain evidence="4 5">DSM 25966</strain>
    </source>
</reference>
<dbReference type="EMBL" id="JACIDS010000004">
    <property type="protein sequence ID" value="MBB3932681.1"/>
    <property type="molecule type" value="Genomic_DNA"/>
</dbReference>
<dbReference type="SUPFAM" id="SSF82607">
    <property type="entry name" value="YbaB-like"/>
    <property type="match status" value="1"/>
</dbReference>
<protein>
    <recommendedName>
        <fullName evidence="2">Nucleoid-associated protein GGR25_003739</fullName>
    </recommendedName>
</protein>
<feature type="coiled-coil region" evidence="3">
    <location>
        <begin position="4"/>
        <end position="31"/>
    </location>
</feature>
<organism evidence="4 5">
    <name type="scientific">Kaistia hirudinis</name>
    <dbReference type="NCBI Taxonomy" id="1293440"/>
    <lineage>
        <taxon>Bacteria</taxon>
        <taxon>Pseudomonadati</taxon>
        <taxon>Pseudomonadota</taxon>
        <taxon>Alphaproteobacteria</taxon>
        <taxon>Hyphomicrobiales</taxon>
        <taxon>Kaistiaceae</taxon>
        <taxon>Kaistia</taxon>
    </lineage>
</organism>
<dbReference type="Gene3D" id="3.30.1310.10">
    <property type="entry name" value="Nucleoid-associated protein YbaB-like domain"/>
    <property type="match status" value="1"/>
</dbReference>
<dbReference type="PIRSF" id="PIRSF004555">
    <property type="entry name" value="UCP004555"/>
    <property type="match status" value="1"/>
</dbReference>
<comment type="subunit">
    <text evidence="2">Homodimer.</text>
</comment>
<name>A0A840AV58_9HYPH</name>
<comment type="caution">
    <text evidence="4">The sequence shown here is derived from an EMBL/GenBank/DDBJ whole genome shotgun (WGS) entry which is preliminary data.</text>
</comment>
<dbReference type="NCBIfam" id="TIGR00103">
    <property type="entry name" value="DNA_YbaB_EbfC"/>
    <property type="match status" value="1"/>
</dbReference>
<dbReference type="GO" id="GO:0043590">
    <property type="term" value="C:bacterial nucleoid"/>
    <property type="evidence" value="ECO:0007669"/>
    <property type="project" value="UniProtKB-UniRule"/>
</dbReference>
<gene>
    <name evidence="4" type="ORF">GGR25_003739</name>
</gene>
<dbReference type="GO" id="GO:0003677">
    <property type="term" value="F:DNA binding"/>
    <property type="evidence" value="ECO:0007669"/>
    <property type="project" value="UniProtKB-UniRule"/>
</dbReference>
<comment type="similarity">
    <text evidence="2">Belongs to the YbaB/EbfC family.</text>
</comment>
<dbReference type="HAMAP" id="MF_00274">
    <property type="entry name" value="DNA_YbaB_EbfC"/>
    <property type="match status" value="1"/>
</dbReference>
<dbReference type="GO" id="GO:0005829">
    <property type="term" value="C:cytosol"/>
    <property type="evidence" value="ECO:0007669"/>
    <property type="project" value="TreeGrafter"/>
</dbReference>
<keyword evidence="2" id="KW-0963">Cytoplasm</keyword>
<evidence type="ECO:0000256" key="1">
    <source>
        <dbReference type="ARBA" id="ARBA00023125"/>
    </source>
</evidence>
<dbReference type="RefSeq" id="WP_183400284.1">
    <property type="nucleotide sequence ID" value="NZ_JACIDS010000004.1"/>
</dbReference>
<dbReference type="InterPro" id="IPR036894">
    <property type="entry name" value="YbaB-like_sf"/>
</dbReference>